<dbReference type="GO" id="GO:0003678">
    <property type="term" value="F:DNA helicase activity"/>
    <property type="evidence" value="ECO:0007669"/>
    <property type="project" value="InterPro"/>
</dbReference>
<keyword evidence="1" id="KW-0639">Primosome</keyword>
<dbReference type="Gene3D" id="1.10.860.10">
    <property type="entry name" value="DNAb Helicase, Chain A"/>
    <property type="match status" value="1"/>
</dbReference>
<dbReference type="GO" id="GO:1990077">
    <property type="term" value="C:primosome complex"/>
    <property type="evidence" value="ECO:0007669"/>
    <property type="project" value="UniProtKB-KW"/>
</dbReference>
<protein>
    <recommendedName>
        <fullName evidence="4">DNA helicase DnaB-like N-terminal domain-containing protein</fullName>
    </recommendedName>
</protein>
<comment type="caution">
    <text evidence="5">The sequence shown here is derived from an EMBL/GenBank/DDBJ whole genome shotgun (WGS) entry which is preliminary data.</text>
</comment>
<proteinExistence type="predicted"/>
<gene>
    <name evidence="5" type="ORF">ENN04_06280</name>
</gene>
<dbReference type="InterPro" id="IPR007693">
    <property type="entry name" value="DNA_helicase_DnaB-like_N"/>
</dbReference>
<dbReference type="AlphaFoldDB" id="A0A7C5WZB5"/>
<dbReference type="GO" id="GO:0005524">
    <property type="term" value="F:ATP binding"/>
    <property type="evidence" value="ECO:0007669"/>
    <property type="project" value="InterPro"/>
</dbReference>
<dbReference type="Pfam" id="PF00772">
    <property type="entry name" value="DnaB"/>
    <property type="match status" value="1"/>
</dbReference>
<reference evidence="5" key="1">
    <citation type="journal article" date="2020" name="mSystems">
        <title>Genome- and Community-Level Interaction Insights into Carbon Utilization and Element Cycling Functions of Hydrothermarchaeota in Hydrothermal Sediment.</title>
        <authorList>
            <person name="Zhou Z."/>
            <person name="Liu Y."/>
            <person name="Xu W."/>
            <person name="Pan J."/>
            <person name="Luo Z.H."/>
            <person name="Li M."/>
        </authorList>
    </citation>
    <scope>NUCLEOTIDE SEQUENCE [LARGE SCALE GENOMIC DNA]</scope>
    <source>
        <strain evidence="5">SpSt-114</strain>
    </source>
</reference>
<dbReference type="EMBL" id="DSAC01000074">
    <property type="protein sequence ID" value="HHO74232.1"/>
    <property type="molecule type" value="Genomic_DNA"/>
</dbReference>
<organism evidence="5">
    <name type="scientific">Thermocrinis ruber</name>
    <dbReference type="NCBI Taxonomy" id="75906"/>
    <lineage>
        <taxon>Bacteria</taxon>
        <taxon>Pseudomonadati</taxon>
        <taxon>Aquificota</taxon>
        <taxon>Aquificia</taxon>
        <taxon>Aquificales</taxon>
        <taxon>Aquificaceae</taxon>
        <taxon>Thermocrinis</taxon>
    </lineage>
</organism>
<evidence type="ECO:0000259" key="4">
    <source>
        <dbReference type="Pfam" id="PF00772"/>
    </source>
</evidence>
<accession>A0A7C5WZB5</accession>
<dbReference type="GO" id="GO:0006269">
    <property type="term" value="P:DNA replication, synthesis of primer"/>
    <property type="evidence" value="ECO:0007669"/>
    <property type="project" value="UniProtKB-KW"/>
</dbReference>
<keyword evidence="2" id="KW-0235">DNA replication</keyword>
<dbReference type="GO" id="GO:0003677">
    <property type="term" value="F:DNA binding"/>
    <property type="evidence" value="ECO:0007669"/>
    <property type="project" value="UniProtKB-KW"/>
</dbReference>
<dbReference type="SUPFAM" id="SSF48024">
    <property type="entry name" value="N-terminal domain of DnaB helicase"/>
    <property type="match status" value="1"/>
</dbReference>
<name>A0A7C5WZB5_9AQUI</name>
<evidence type="ECO:0000313" key="5">
    <source>
        <dbReference type="EMBL" id="HHO74232.1"/>
    </source>
</evidence>
<evidence type="ECO:0000256" key="1">
    <source>
        <dbReference type="ARBA" id="ARBA00022515"/>
    </source>
</evidence>
<evidence type="ECO:0000256" key="2">
    <source>
        <dbReference type="ARBA" id="ARBA00022705"/>
    </source>
</evidence>
<feature type="domain" description="DNA helicase DnaB-like N-terminal" evidence="4">
    <location>
        <begin position="8"/>
        <end position="58"/>
    </location>
</feature>
<evidence type="ECO:0000256" key="3">
    <source>
        <dbReference type="ARBA" id="ARBA00023125"/>
    </source>
</evidence>
<dbReference type="InterPro" id="IPR016136">
    <property type="entry name" value="DNA_helicase_N/primase_C"/>
</dbReference>
<keyword evidence="3" id="KW-0238">DNA-binding</keyword>
<dbReference type="InterPro" id="IPR036185">
    <property type="entry name" value="DNA_heli_DnaB-like_N_sf"/>
</dbReference>
<sequence>MVEFEYPFDELAERAVLGAMIKDPESIPTVLEHLREEDFYFEGHRLLFSVLYKVWEEKGRDWDDDVKARDILRHLQGRVYI</sequence>